<reference evidence="3 4" key="1">
    <citation type="submission" date="2019-05" db="EMBL/GenBank/DDBJ databases">
        <title>Emergence of the Ug99 lineage of the wheat stem rust pathogen through somatic hybridization.</title>
        <authorList>
            <person name="Li F."/>
            <person name="Upadhyaya N.M."/>
            <person name="Sperschneider J."/>
            <person name="Matny O."/>
            <person name="Nguyen-Phuc H."/>
            <person name="Mago R."/>
            <person name="Raley C."/>
            <person name="Miller M.E."/>
            <person name="Silverstein K.A.T."/>
            <person name="Henningsen E."/>
            <person name="Hirsch C.D."/>
            <person name="Visser B."/>
            <person name="Pretorius Z.A."/>
            <person name="Steffenson B.J."/>
            <person name="Schwessinger B."/>
            <person name="Dodds P.N."/>
            <person name="Figueroa M."/>
        </authorList>
    </citation>
    <scope>NUCLEOTIDE SEQUENCE [LARGE SCALE GENOMIC DNA]</scope>
    <source>
        <strain evidence="1">21-0</strain>
        <strain evidence="2 4">Ug99</strain>
    </source>
</reference>
<evidence type="ECO:0000313" key="3">
    <source>
        <dbReference type="Proteomes" id="UP000324748"/>
    </source>
</evidence>
<dbReference type="PANTHER" id="PTHR33096">
    <property type="entry name" value="CXC2 DOMAIN-CONTAINING PROTEIN"/>
    <property type="match status" value="1"/>
</dbReference>
<dbReference type="EMBL" id="VSWC01000184">
    <property type="protein sequence ID" value="KAA1067974.1"/>
    <property type="molecule type" value="Genomic_DNA"/>
</dbReference>
<evidence type="ECO:0000313" key="4">
    <source>
        <dbReference type="Proteomes" id="UP000325313"/>
    </source>
</evidence>
<evidence type="ECO:0000313" key="1">
    <source>
        <dbReference type="EMBL" id="KAA1067974.1"/>
    </source>
</evidence>
<name>A0A5B0LWK1_PUCGR</name>
<dbReference type="OrthoDB" id="2507030at2759"/>
<dbReference type="AlphaFoldDB" id="A0A5B0LWK1"/>
<gene>
    <name evidence="1" type="ORF">PGT21_023701</name>
    <name evidence="2" type="ORF">PGTUg99_013138</name>
</gene>
<protein>
    <submittedName>
        <fullName evidence="1">Uncharacterized protein</fullName>
    </submittedName>
</protein>
<keyword evidence="3" id="KW-1185">Reference proteome</keyword>
<dbReference type="Proteomes" id="UP000325313">
    <property type="component" value="Unassembled WGS sequence"/>
</dbReference>
<evidence type="ECO:0000313" key="2">
    <source>
        <dbReference type="EMBL" id="KAA1137341.1"/>
    </source>
</evidence>
<sequence>MTSKVNTLKKKWLAYNNRAESYNSEFSPGRILATPTLDEVKAYGIDDVFWNMGALSHPDEPWAVDLNAIQWAIKIGGDLDQIENCLIAETQEINVPTEIQQRLTQLCLENHIPLSVLQSIFGRLAQKFCRLWMTWNTKCKKLLRWSEKTPARCSKPQLSQPKHFLKRRPLHPIQVLFLLSSLSTTKHPRYHSINSISLTSPASTARLYAPTPNTHPPFPTSTSPSVSASSSLHFSTFFLCPLSLKNHTNLDAISTSTLFNLHHS</sequence>
<dbReference type="EMBL" id="VDEP01000009">
    <property type="protein sequence ID" value="KAA1137341.1"/>
    <property type="molecule type" value="Genomic_DNA"/>
</dbReference>
<dbReference type="PANTHER" id="PTHR33096:SF1">
    <property type="entry name" value="CXC1-LIKE CYSTEINE CLUSTER ASSOCIATED WITH KDZ TRANSPOSASES DOMAIN-CONTAINING PROTEIN"/>
    <property type="match status" value="1"/>
</dbReference>
<organism evidence="1 3">
    <name type="scientific">Puccinia graminis f. sp. tritici</name>
    <dbReference type="NCBI Taxonomy" id="56615"/>
    <lineage>
        <taxon>Eukaryota</taxon>
        <taxon>Fungi</taxon>
        <taxon>Dikarya</taxon>
        <taxon>Basidiomycota</taxon>
        <taxon>Pucciniomycotina</taxon>
        <taxon>Pucciniomycetes</taxon>
        <taxon>Pucciniales</taxon>
        <taxon>Pucciniaceae</taxon>
        <taxon>Puccinia</taxon>
    </lineage>
</organism>
<dbReference type="Proteomes" id="UP000324748">
    <property type="component" value="Unassembled WGS sequence"/>
</dbReference>
<accession>A0A5B0LWK1</accession>
<proteinExistence type="predicted"/>
<comment type="caution">
    <text evidence="1">The sequence shown here is derived from an EMBL/GenBank/DDBJ whole genome shotgun (WGS) entry which is preliminary data.</text>
</comment>